<dbReference type="WBParaSite" id="JU765_v2.g16825.t1">
    <property type="protein sequence ID" value="JU765_v2.g16825.t1"/>
    <property type="gene ID" value="JU765_v2.g16825"/>
</dbReference>
<evidence type="ECO:0000313" key="1">
    <source>
        <dbReference type="Proteomes" id="UP000887576"/>
    </source>
</evidence>
<evidence type="ECO:0000313" key="2">
    <source>
        <dbReference type="WBParaSite" id="JU765_v2.g16825.t1"/>
    </source>
</evidence>
<dbReference type="Proteomes" id="UP000887576">
    <property type="component" value="Unplaced"/>
</dbReference>
<accession>A0AC34QJ70</accession>
<name>A0AC34QJ70_9BILA</name>
<reference evidence="2" key="1">
    <citation type="submission" date="2022-11" db="UniProtKB">
        <authorList>
            <consortium name="WormBaseParasite"/>
        </authorList>
    </citation>
    <scope>IDENTIFICATION</scope>
</reference>
<proteinExistence type="predicted"/>
<sequence>MSVEFEGTIGRFNDFDWNDPKLQEWFKEAKKMQKNHYRDNNNTRYFEYEDTQLDAIQLRVCQSLFGLRLSAPNPDKKAVPKATPSSFLKTYSWKERRRAREYQVKIVKYGKASKGKILINLVFVSAAFPDGNGGFNASENPVFALGEYGNVYLDAGGRVYESWEDYLTANKLPQGVMLYPKDGNYTPKTGTVVGLNARETPACKPSAKAKAVLDQAVMYGGIVLTGAAIVTMAPIGIFSAATLATISAGSFYIGTAMAAYSITTGLYEKLPYDESVMTEMIMIATTAFSHLSQMYTKSWTDRLAKNVANKELWSDVAKGISRTQRAIFVTQNLIRIGLSASSVFSAMYRLWMKKNRSWSDWCNLAVSCFFFANAIVKPITLQGVFESEQGKYMQKQFESKITSPEAKKEYEKAVKDAKTTEQKTYLTRNLEKIENLDEHFFRVHETGSVVVYSKDGLVINNVITISPEAYNQMGKEFLQRRLNEIKLLPTAEQRSEAVKQLAKDYNKPDFQDLAEKYVNDGLTQEQSDAFKQKMDEMPKHRKDQLFTNSAKYQNTENYRDNMGKLETEMSGGKNLEGWQQVKTDLESDLRNGKITQEQFQEQVADINKKIDEAKVIRSIRQTLDSAIDKGTSKDPNDILKDTEKKCGNGKTAEEWRKQEDKIQKQIDDIESGRTGNFENDEAKQRAIDAKRIKLDEASQQRQQAERFSTVFENAGGKFSNENFKNMIKESQGITRDMDTFTSSRNERFITNIQVDATKTGIEQSFGVTDYREARVGGQEIFKNLSIGDADRLYRKMNELPPDPAMKAKYIEMACKMVANPDCRLNGKSPRQFADVLEIVQQNVATQRSIENLPAEQLENERAFLDAALRGDGPAYASMRTETNRVYDAVAATLYQEHQVRMSTIETAVGHTMKHKIDWGRGTTESEYLTTCADEIFKENNIIGQTHAQDGQSTNVFYGAHLRGRFMFGIQVANGDSRTFSTIYSKGNLSTAPAQSQLSDQIAGQTSWWNYFFS</sequence>
<organism evidence="1 2">
    <name type="scientific">Panagrolaimus sp. JU765</name>
    <dbReference type="NCBI Taxonomy" id="591449"/>
    <lineage>
        <taxon>Eukaryota</taxon>
        <taxon>Metazoa</taxon>
        <taxon>Ecdysozoa</taxon>
        <taxon>Nematoda</taxon>
        <taxon>Chromadorea</taxon>
        <taxon>Rhabditida</taxon>
        <taxon>Tylenchina</taxon>
        <taxon>Panagrolaimomorpha</taxon>
        <taxon>Panagrolaimoidea</taxon>
        <taxon>Panagrolaimidae</taxon>
        <taxon>Panagrolaimus</taxon>
    </lineage>
</organism>
<protein>
    <submittedName>
        <fullName evidence="2">DUF4781 domain-containing protein</fullName>
    </submittedName>
</protein>